<dbReference type="PROSITE" id="PS51183">
    <property type="entry name" value="JMJN"/>
    <property type="match status" value="1"/>
</dbReference>
<evidence type="ECO:0000256" key="13">
    <source>
        <dbReference type="ARBA" id="ARBA00023163"/>
    </source>
</evidence>
<evidence type="ECO:0000256" key="15">
    <source>
        <dbReference type="ARBA" id="ARBA00049349"/>
    </source>
</evidence>
<keyword evidence="14" id="KW-0539">Nucleus</keyword>
<comment type="function">
    <text evidence="16">Probable histone demethylase that specifically demethylates 'Lys-9' and 'Lys-36' residues of histone H3, thereby playing a central role in histone code. Demethylation of Lys residue generates formaldehyde and succinate.</text>
</comment>
<evidence type="ECO:0000256" key="4">
    <source>
        <dbReference type="ARBA" id="ARBA00012900"/>
    </source>
</evidence>
<evidence type="ECO:0000256" key="1">
    <source>
        <dbReference type="ARBA" id="ARBA00001954"/>
    </source>
</evidence>
<name>A0AAV0XVD4_9HEMI</name>
<evidence type="ECO:0000256" key="9">
    <source>
        <dbReference type="ARBA" id="ARBA00022964"/>
    </source>
</evidence>
<evidence type="ECO:0000256" key="5">
    <source>
        <dbReference type="ARBA" id="ARBA00022723"/>
    </source>
</evidence>
<keyword evidence="13" id="KW-0804">Transcription</keyword>
<protein>
    <recommendedName>
        <fullName evidence="4">[histone H3]-trimethyl-L-lysine(9) demethylase</fullName>
        <ecNumber evidence="4">1.14.11.66</ecNumber>
    </recommendedName>
</protein>
<evidence type="ECO:0000259" key="17">
    <source>
        <dbReference type="PROSITE" id="PS51183"/>
    </source>
</evidence>
<evidence type="ECO:0000313" key="20">
    <source>
        <dbReference type="Proteomes" id="UP001160148"/>
    </source>
</evidence>
<evidence type="ECO:0000256" key="12">
    <source>
        <dbReference type="ARBA" id="ARBA00023015"/>
    </source>
</evidence>
<dbReference type="InterPro" id="IPR019787">
    <property type="entry name" value="Znf_PHD-finger"/>
</dbReference>
<dbReference type="AlphaFoldDB" id="A0AAV0XVD4"/>
<dbReference type="EMBL" id="CARXXK010001048">
    <property type="protein sequence ID" value="CAI6372589.1"/>
    <property type="molecule type" value="Genomic_DNA"/>
</dbReference>
<comment type="subcellular location">
    <subcellularLocation>
        <location evidence="2">Nucleus</location>
    </subcellularLocation>
</comment>
<dbReference type="Pfam" id="PF02375">
    <property type="entry name" value="JmjN"/>
    <property type="match status" value="1"/>
</dbReference>
<dbReference type="Pfam" id="PF13831">
    <property type="entry name" value="PHD_2"/>
    <property type="match status" value="1"/>
</dbReference>
<dbReference type="Pfam" id="PF13832">
    <property type="entry name" value="zf-HC5HC2H_2"/>
    <property type="match status" value="1"/>
</dbReference>
<keyword evidence="7" id="KW-0862">Zinc</keyword>
<comment type="similarity">
    <text evidence="3">Belongs to the JHDM3 histone demethylase family.</text>
</comment>
<evidence type="ECO:0000256" key="8">
    <source>
        <dbReference type="ARBA" id="ARBA00022853"/>
    </source>
</evidence>
<dbReference type="SMART" id="SM00545">
    <property type="entry name" value="JmjN"/>
    <property type="match status" value="1"/>
</dbReference>
<evidence type="ECO:0000256" key="11">
    <source>
        <dbReference type="ARBA" id="ARBA00023004"/>
    </source>
</evidence>
<dbReference type="InterPro" id="IPR003349">
    <property type="entry name" value="JmjN"/>
</dbReference>
<dbReference type="PROSITE" id="PS51184">
    <property type="entry name" value="JMJC"/>
    <property type="match status" value="1"/>
</dbReference>
<evidence type="ECO:0000256" key="2">
    <source>
        <dbReference type="ARBA" id="ARBA00004123"/>
    </source>
</evidence>
<dbReference type="Pfam" id="PF02373">
    <property type="entry name" value="JmjC"/>
    <property type="match status" value="1"/>
</dbReference>
<dbReference type="Gene3D" id="3.10.330.70">
    <property type="match status" value="1"/>
</dbReference>
<comment type="catalytic activity">
    <reaction evidence="15">
        <text>N(6),N(6),N(6)-trimethyl-L-lysyl(9)-[histone H3] + 2 2-oxoglutarate + 2 O2 = N(6)-methyl-L-lysyl(9)-[histone H3] + 2 formaldehyde + 2 succinate + 2 CO2</text>
        <dbReference type="Rhea" id="RHEA:60200"/>
        <dbReference type="Rhea" id="RHEA-COMP:15538"/>
        <dbReference type="Rhea" id="RHEA-COMP:15542"/>
        <dbReference type="ChEBI" id="CHEBI:15379"/>
        <dbReference type="ChEBI" id="CHEBI:16526"/>
        <dbReference type="ChEBI" id="CHEBI:16810"/>
        <dbReference type="ChEBI" id="CHEBI:16842"/>
        <dbReference type="ChEBI" id="CHEBI:30031"/>
        <dbReference type="ChEBI" id="CHEBI:61929"/>
        <dbReference type="ChEBI" id="CHEBI:61961"/>
        <dbReference type="EC" id="1.14.11.66"/>
    </reaction>
</comment>
<dbReference type="GO" id="GO:0008270">
    <property type="term" value="F:zinc ion binding"/>
    <property type="evidence" value="ECO:0007669"/>
    <property type="project" value="UniProtKB-KW"/>
</dbReference>
<dbReference type="FunFam" id="2.60.120.650:FF:000048">
    <property type="entry name" value="Lysine-specific demethylase 4A"/>
    <property type="match status" value="1"/>
</dbReference>
<dbReference type="GO" id="GO:0048512">
    <property type="term" value="P:circadian behavior"/>
    <property type="evidence" value="ECO:0007669"/>
    <property type="project" value="UniProtKB-ARBA"/>
</dbReference>
<comment type="cofactor">
    <cofactor evidence="1">
        <name>Fe(2+)</name>
        <dbReference type="ChEBI" id="CHEBI:29033"/>
    </cofactor>
</comment>
<dbReference type="GO" id="GO:0010468">
    <property type="term" value="P:regulation of gene expression"/>
    <property type="evidence" value="ECO:0007669"/>
    <property type="project" value="TreeGrafter"/>
</dbReference>
<keyword evidence="6" id="KW-0863">Zinc-finger</keyword>
<evidence type="ECO:0000256" key="6">
    <source>
        <dbReference type="ARBA" id="ARBA00022771"/>
    </source>
</evidence>
<keyword evidence="9" id="KW-0223">Dioxygenase</keyword>
<keyword evidence="8" id="KW-0156">Chromatin regulator</keyword>
<dbReference type="GO" id="GO:0140681">
    <property type="term" value="F:histone H3K36me2/H3K36me3 demethylase activity"/>
    <property type="evidence" value="ECO:0007669"/>
    <property type="project" value="UniProtKB-ARBA"/>
</dbReference>
<dbReference type="GO" id="GO:0000785">
    <property type="term" value="C:chromatin"/>
    <property type="evidence" value="ECO:0007669"/>
    <property type="project" value="TreeGrafter"/>
</dbReference>
<dbReference type="InterPro" id="IPR011011">
    <property type="entry name" value="Znf_FYVE_PHD"/>
</dbReference>
<dbReference type="PANTHER" id="PTHR10694">
    <property type="entry name" value="LYSINE-SPECIFIC DEMETHYLASE"/>
    <property type="match status" value="1"/>
</dbReference>
<keyword evidence="11" id="KW-0408">Iron</keyword>
<dbReference type="GO" id="GO:0140684">
    <property type="term" value="F:histone H3K9me2/H3K9me3 demethylase activity"/>
    <property type="evidence" value="ECO:0007669"/>
    <property type="project" value="UniProtKB-EC"/>
</dbReference>
<dbReference type="CDD" id="cd15571">
    <property type="entry name" value="ePHD"/>
    <property type="match status" value="1"/>
</dbReference>
<dbReference type="Proteomes" id="UP001160148">
    <property type="component" value="Unassembled WGS sequence"/>
</dbReference>
<evidence type="ECO:0000256" key="10">
    <source>
        <dbReference type="ARBA" id="ARBA00023002"/>
    </source>
</evidence>
<keyword evidence="5" id="KW-0479">Metal-binding</keyword>
<accession>A0AAV0XVD4</accession>
<dbReference type="SMART" id="SM00558">
    <property type="entry name" value="JmjC"/>
    <property type="match status" value="1"/>
</dbReference>
<comment type="caution">
    <text evidence="19">The sequence shown here is derived from an EMBL/GenBank/DDBJ whole genome shotgun (WGS) entry which is preliminary data.</text>
</comment>
<proteinExistence type="inferred from homology"/>
<dbReference type="EC" id="1.14.11.66" evidence="4"/>
<keyword evidence="10" id="KW-0560">Oxidoreductase</keyword>
<evidence type="ECO:0000256" key="3">
    <source>
        <dbReference type="ARBA" id="ARBA00009711"/>
    </source>
</evidence>
<dbReference type="PANTHER" id="PTHR10694:SF129">
    <property type="entry name" value="LYSINE-SPECIFIC DEMETHYLASE 4B-RELATED"/>
    <property type="match status" value="1"/>
</dbReference>
<organism evidence="19 20">
    <name type="scientific">Macrosiphum euphorbiae</name>
    <name type="common">potato aphid</name>
    <dbReference type="NCBI Taxonomy" id="13131"/>
    <lineage>
        <taxon>Eukaryota</taxon>
        <taxon>Metazoa</taxon>
        <taxon>Ecdysozoa</taxon>
        <taxon>Arthropoda</taxon>
        <taxon>Hexapoda</taxon>
        <taxon>Insecta</taxon>
        <taxon>Pterygota</taxon>
        <taxon>Neoptera</taxon>
        <taxon>Paraneoptera</taxon>
        <taxon>Hemiptera</taxon>
        <taxon>Sternorrhyncha</taxon>
        <taxon>Aphidomorpha</taxon>
        <taxon>Aphidoidea</taxon>
        <taxon>Aphididae</taxon>
        <taxon>Macrosiphini</taxon>
        <taxon>Macrosiphum</taxon>
    </lineage>
</organism>
<evidence type="ECO:0000256" key="16">
    <source>
        <dbReference type="ARBA" id="ARBA00053408"/>
    </source>
</evidence>
<dbReference type="SUPFAM" id="SSF51197">
    <property type="entry name" value="Clavaminate synthase-like"/>
    <property type="match status" value="1"/>
</dbReference>
<dbReference type="Gene3D" id="2.60.120.650">
    <property type="entry name" value="Cupin"/>
    <property type="match status" value="1"/>
</dbReference>
<reference evidence="19 20" key="1">
    <citation type="submission" date="2023-01" db="EMBL/GenBank/DDBJ databases">
        <authorList>
            <person name="Whitehead M."/>
        </authorList>
    </citation>
    <scope>NUCLEOTIDE SEQUENCE [LARGE SCALE GENOMIC DNA]</scope>
</reference>
<evidence type="ECO:0000313" key="19">
    <source>
        <dbReference type="EMBL" id="CAI6372589.1"/>
    </source>
</evidence>
<keyword evidence="12" id="KW-0805">Transcription regulation</keyword>
<evidence type="ECO:0000256" key="14">
    <source>
        <dbReference type="ARBA" id="ARBA00023242"/>
    </source>
</evidence>
<evidence type="ECO:0000256" key="7">
    <source>
        <dbReference type="ARBA" id="ARBA00022833"/>
    </source>
</evidence>
<keyword evidence="20" id="KW-1185">Reference proteome</keyword>
<evidence type="ECO:0000259" key="18">
    <source>
        <dbReference type="PROSITE" id="PS51184"/>
    </source>
</evidence>
<dbReference type="SUPFAM" id="SSF57903">
    <property type="entry name" value="FYVE/PHD zinc finger"/>
    <property type="match status" value="1"/>
</dbReference>
<dbReference type="GO" id="GO:0005634">
    <property type="term" value="C:nucleus"/>
    <property type="evidence" value="ECO:0007669"/>
    <property type="project" value="UniProtKB-SubCell"/>
</dbReference>
<feature type="domain" description="JmjC" evidence="18">
    <location>
        <begin position="142"/>
        <end position="308"/>
    </location>
</feature>
<gene>
    <name evidence="19" type="ORF">MEUPH1_LOCUS26439</name>
</gene>
<feature type="domain" description="JmjN" evidence="17">
    <location>
        <begin position="11"/>
        <end position="53"/>
    </location>
</feature>
<dbReference type="Gene3D" id="2.30.30.140">
    <property type="match status" value="1"/>
</dbReference>
<dbReference type="InterPro" id="IPR003347">
    <property type="entry name" value="JmjC_dom"/>
</dbReference>
<sequence length="836" mass="96513">MSSTNKSIPEIMVFRPTWKEFQNFSSYIEVMESQGAHKAGVAKVIPPPEWIPRKKNYDEDDIMSLIIPAPIRQDVVCTHGIYEQINVKEKAMTVADFKIMAKSEQYKTPSHIDYEELERKFWKNVIYNSPLYGADVSGSITDKDVDVWNINKLGTILDYVNEDYGIKIEGVNTAYLYFGMWKTSFAWHTEDMDLYSINYLHDGYPKTWYAIPPEHGRRLEKVANKMYPFFTSICPAFLRHKVAVISPYTLKKCSIPYNKITQERGEFMITFPFGYHAGFNHGFNIAEATNFATPRWVEYGKRALQCHCCRDSIKISMDTFVKRIQPEKYELWLKGNDIGTHPEDPSCTPVMRMPSKSLNIKCTSSTDYYDSSNKRSVKKIKSTKLETKKNPEYKNKINYKSTEKYVVDSDQTINQKGSTIISSKESDDSIEKVITISPINVKCLNSLNINRATEESRTNNGEEDGIDGIRTIISDIVNNCWSLEIEQLYNIFRSMNYPNCSSCIMMTCEKVSFNLDWKTTARSFMHLKSLNALKPTKAIFHNAISGTIILNAELLKCEKCYLVVHKVCYGIKNVDICIPWLCNRCMKNPMNAACVYCPLKYGALKEYKINEWSHVECYLFVHGSCPLTTRIFPTDFMTNQKCVICNLTSGNCFRCSDWSCNAWFHISCGIFAGFEYLIDRIRKHILINCIDHCYVSNKQRLFHINQKVWASQSNNNKFNRECRIVHIDKTPFCIVKFSDGSISDRIPLKQIKNFANDIPSINQEIHLESGDKGLFLGLNYDNPTYLVVYNNGNYSSVQAHNIRFWKNKHISNLKQNGKRVLANYRKNVGSMFDFTK</sequence>